<sequence length="276" mass="30658">MSDPKAALPPGAEILAAEQLTGGFANTTWLVKLADKTVVVKTGDADFATEAKGLAVLRAEGLRTPDVITVTANALTLEALNPTTPDSDEFWETAGRAIATLHTKTSPRHGWPEDGWLGRLPQENSWDSNGHRFFATRRVLRYLREPKTQEALTPADRADIERLCARFDELLPHAPAVLTHGDLWKANVIATRDGRPAFIDPAVSWTWAEVDLSMMFCSGGVPDRFFAAYHEVHPPEPGWRERMRLLNLRELLSVVAHFGPTGDYVEQIRAVVRAYR</sequence>
<organism evidence="2 3">
    <name type="scientific">Kribbella koreensis</name>
    <dbReference type="NCBI Taxonomy" id="57909"/>
    <lineage>
        <taxon>Bacteria</taxon>
        <taxon>Bacillati</taxon>
        <taxon>Actinomycetota</taxon>
        <taxon>Actinomycetes</taxon>
        <taxon>Propionibacteriales</taxon>
        <taxon>Kribbellaceae</taxon>
        <taxon>Kribbella</taxon>
    </lineage>
</organism>
<reference evidence="2 3" key="1">
    <citation type="journal article" date="2019" name="Int. J. Syst. Evol. Microbiol.">
        <title>The Global Catalogue of Microorganisms (GCM) 10K type strain sequencing project: providing services to taxonomists for standard genome sequencing and annotation.</title>
        <authorList>
            <consortium name="The Broad Institute Genomics Platform"/>
            <consortium name="The Broad Institute Genome Sequencing Center for Infectious Disease"/>
            <person name="Wu L."/>
            <person name="Ma J."/>
        </authorList>
    </citation>
    <scope>NUCLEOTIDE SEQUENCE [LARGE SCALE GENOMIC DNA]</scope>
    <source>
        <strain evidence="2 3">JCM 10977</strain>
    </source>
</reference>
<keyword evidence="1" id="KW-0808">Transferase</keyword>
<comment type="similarity">
    <text evidence="1">Belongs to the fructosamine kinase family.</text>
</comment>
<evidence type="ECO:0000256" key="1">
    <source>
        <dbReference type="PIRNR" id="PIRNR006221"/>
    </source>
</evidence>
<keyword evidence="1" id="KW-0418">Kinase</keyword>
<dbReference type="RefSeq" id="WP_343970360.1">
    <property type="nucleotide sequence ID" value="NZ_BAAAHK010000007.1"/>
</dbReference>
<proteinExistence type="inferred from homology"/>
<gene>
    <name evidence="2" type="ORF">GCM10009554_34340</name>
</gene>
<dbReference type="PANTHER" id="PTHR12149">
    <property type="entry name" value="FRUCTOSAMINE 3 KINASE-RELATED PROTEIN"/>
    <property type="match status" value="1"/>
</dbReference>
<evidence type="ECO:0000313" key="3">
    <source>
        <dbReference type="Proteomes" id="UP001500542"/>
    </source>
</evidence>
<dbReference type="Pfam" id="PF03881">
    <property type="entry name" value="Fructosamin_kin"/>
    <property type="match status" value="1"/>
</dbReference>
<dbReference type="Gene3D" id="3.30.200.20">
    <property type="entry name" value="Phosphorylase Kinase, domain 1"/>
    <property type="match status" value="1"/>
</dbReference>
<dbReference type="EMBL" id="BAAAHK010000007">
    <property type="protein sequence ID" value="GAA0942121.1"/>
    <property type="molecule type" value="Genomic_DNA"/>
</dbReference>
<accession>A0ABN1QGZ7</accession>
<dbReference type="PIRSF" id="PIRSF006221">
    <property type="entry name" value="Ketosamine-3-kinase"/>
    <property type="match status" value="1"/>
</dbReference>
<dbReference type="InterPro" id="IPR016477">
    <property type="entry name" value="Fructo-/Ketosamine-3-kinase"/>
</dbReference>
<dbReference type="PANTHER" id="PTHR12149:SF8">
    <property type="entry name" value="PROTEIN-RIBULOSAMINE 3-KINASE"/>
    <property type="match status" value="1"/>
</dbReference>
<evidence type="ECO:0008006" key="4">
    <source>
        <dbReference type="Google" id="ProtNLM"/>
    </source>
</evidence>
<comment type="caution">
    <text evidence="2">The sequence shown here is derived from an EMBL/GenBank/DDBJ whole genome shotgun (WGS) entry which is preliminary data.</text>
</comment>
<name>A0ABN1QGZ7_9ACTN</name>
<dbReference type="SUPFAM" id="SSF56112">
    <property type="entry name" value="Protein kinase-like (PK-like)"/>
    <property type="match status" value="1"/>
</dbReference>
<dbReference type="Gene3D" id="3.90.1200.10">
    <property type="match status" value="1"/>
</dbReference>
<protein>
    <recommendedName>
        <fullName evidence="4">Fructosamine-3-kinase</fullName>
    </recommendedName>
</protein>
<keyword evidence="3" id="KW-1185">Reference proteome</keyword>
<evidence type="ECO:0000313" key="2">
    <source>
        <dbReference type="EMBL" id="GAA0942121.1"/>
    </source>
</evidence>
<dbReference type="Proteomes" id="UP001500542">
    <property type="component" value="Unassembled WGS sequence"/>
</dbReference>
<dbReference type="InterPro" id="IPR011009">
    <property type="entry name" value="Kinase-like_dom_sf"/>
</dbReference>